<dbReference type="Pfam" id="PF00582">
    <property type="entry name" value="Usp"/>
    <property type="match status" value="1"/>
</dbReference>
<dbReference type="Proteomes" id="UP001217325">
    <property type="component" value="Unassembled WGS sequence"/>
</dbReference>
<dbReference type="PRINTS" id="PR01438">
    <property type="entry name" value="UNVRSLSTRESS"/>
</dbReference>
<dbReference type="RefSeq" id="WP_003944055.1">
    <property type="nucleotide sequence ID" value="NZ_AP023172.1"/>
</dbReference>
<evidence type="ECO:0000259" key="2">
    <source>
        <dbReference type="Pfam" id="PF00582"/>
    </source>
</evidence>
<dbReference type="GeneID" id="64141143"/>
<dbReference type="Gene3D" id="3.40.50.620">
    <property type="entry name" value="HUPs"/>
    <property type="match status" value="1"/>
</dbReference>
<reference evidence="3" key="2">
    <citation type="submission" date="2023-02" db="EMBL/GenBank/DDBJ databases">
        <title>A novel hydrolase synthesized by Rhodococcus erythropolis HQ is responsible for the detoxification of Zearalenone.</title>
        <authorList>
            <person name="Hu J."/>
            <person name="Xu J."/>
        </authorList>
    </citation>
    <scope>NUCLEOTIDE SEQUENCE</scope>
    <source>
        <strain evidence="3">HQ</strain>
    </source>
</reference>
<dbReference type="SUPFAM" id="SSF52402">
    <property type="entry name" value="Adenine nucleotide alpha hydrolases-like"/>
    <property type="match status" value="1"/>
</dbReference>
<dbReference type="CDD" id="cd00293">
    <property type="entry name" value="USP-like"/>
    <property type="match status" value="1"/>
</dbReference>
<evidence type="ECO:0000313" key="4">
    <source>
        <dbReference type="EMBL" id="PCK24759.1"/>
    </source>
</evidence>
<accession>A0A1C4E6T9</accession>
<dbReference type="InterPro" id="IPR014729">
    <property type="entry name" value="Rossmann-like_a/b/a_fold"/>
</dbReference>
<dbReference type="PANTHER" id="PTHR46268">
    <property type="entry name" value="STRESS RESPONSE PROTEIN NHAX"/>
    <property type="match status" value="1"/>
</dbReference>
<comment type="similarity">
    <text evidence="1">Belongs to the universal stress protein A family.</text>
</comment>
<evidence type="ECO:0000256" key="1">
    <source>
        <dbReference type="ARBA" id="ARBA00008791"/>
    </source>
</evidence>
<proteinExistence type="inferred from homology"/>
<reference evidence="4 5" key="1">
    <citation type="submission" date="2017-07" db="EMBL/GenBank/DDBJ databases">
        <title>Draft sequence of Rhodococcus enclensis 23b-28.</title>
        <authorList>
            <person name="Besaury L."/>
            <person name="Sancelme M."/>
            <person name="Amato P."/>
            <person name="Lallement A."/>
            <person name="Delort A.-M."/>
        </authorList>
    </citation>
    <scope>NUCLEOTIDE SEQUENCE [LARGE SCALE GENOMIC DNA]</scope>
    <source>
        <strain evidence="4 5">23b-28</strain>
    </source>
</reference>
<dbReference type="InterPro" id="IPR006016">
    <property type="entry name" value="UspA"/>
</dbReference>
<dbReference type="AlphaFoldDB" id="A0A069JD38"/>
<dbReference type="PANTHER" id="PTHR46268:SF6">
    <property type="entry name" value="UNIVERSAL STRESS PROTEIN UP12"/>
    <property type="match status" value="1"/>
</dbReference>
<dbReference type="Proteomes" id="UP000230886">
    <property type="component" value="Unassembled WGS sequence"/>
</dbReference>
<comment type="caution">
    <text evidence="4">The sequence shown here is derived from an EMBL/GenBank/DDBJ whole genome shotgun (WGS) entry which is preliminary data.</text>
</comment>
<dbReference type="EMBL" id="NOVD01000024">
    <property type="protein sequence ID" value="PCK24759.1"/>
    <property type="molecule type" value="Genomic_DNA"/>
</dbReference>
<evidence type="ECO:0000313" key="3">
    <source>
        <dbReference type="EMBL" id="MDE8645113.1"/>
    </source>
</evidence>
<dbReference type="InterPro" id="IPR006015">
    <property type="entry name" value="Universal_stress_UspA"/>
</dbReference>
<evidence type="ECO:0000313" key="5">
    <source>
        <dbReference type="Proteomes" id="UP000230886"/>
    </source>
</evidence>
<name>A0A069JD38_RHOSG</name>
<feature type="domain" description="UspA" evidence="2">
    <location>
        <begin position="4"/>
        <end position="147"/>
    </location>
</feature>
<dbReference type="EMBL" id="JARDXE010000005">
    <property type="protein sequence ID" value="MDE8645113.1"/>
    <property type="molecule type" value="Genomic_DNA"/>
</dbReference>
<protein>
    <submittedName>
        <fullName evidence="4">Universal stress protein</fullName>
    </submittedName>
</protein>
<sequence length="150" mass="15448">MSAYRTVVVGTDGSESSLKAVDRAAAIASGSDAQLVIACAYYPADPKDVSAAADALGNEAYQVTGSAPTYEILRTARERAHAQGAKDVVERAVVGAPVESLLALLDEVKGDLLVVGNRGLNTLTGRLLGSVPSDAARKATSDVLIVHTVR</sequence>
<gene>
    <name evidence="4" type="ORF">CHR55_24135</name>
    <name evidence="3" type="ORF">PXH69_09130</name>
</gene>
<organism evidence="4 5">
    <name type="scientific">Rhodococcus qingshengii</name>
    <dbReference type="NCBI Taxonomy" id="334542"/>
    <lineage>
        <taxon>Bacteria</taxon>
        <taxon>Bacillati</taxon>
        <taxon>Actinomycetota</taxon>
        <taxon>Actinomycetes</taxon>
        <taxon>Mycobacteriales</taxon>
        <taxon>Nocardiaceae</taxon>
        <taxon>Rhodococcus</taxon>
        <taxon>Rhodococcus erythropolis group</taxon>
    </lineage>
</organism>
<accession>A0A069JD38</accession>